<dbReference type="Proteomes" id="UP001177023">
    <property type="component" value="Unassembled WGS sequence"/>
</dbReference>
<protein>
    <recommendedName>
        <fullName evidence="4">Protein kinase domain-containing protein</fullName>
    </recommendedName>
</protein>
<gene>
    <name evidence="2" type="ORF">MSPICULIGERA_LOCUS22317</name>
</gene>
<comment type="caution">
    <text evidence="2">The sequence shown here is derived from an EMBL/GenBank/DDBJ whole genome shotgun (WGS) entry which is preliminary data.</text>
</comment>
<feature type="region of interest" description="Disordered" evidence="1">
    <location>
        <begin position="396"/>
        <end position="425"/>
    </location>
</feature>
<dbReference type="AlphaFoldDB" id="A0AA36DB70"/>
<keyword evidence="3" id="KW-1185">Reference proteome</keyword>
<evidence type="ECO:0000313" key="3">
    <source>
        <dbReference type="Proteomes" id="UP001177023"/>
    </source>
</evidence>
<evidence type="ECO:0000313" key="2">
    <source>
        <dbReference type="EMBL" id="CAJ0584257.1"/>
    </source>
</evidence>
<feature type="region of interest" description="Disordered" evidence="1">
    <location>
        <begin position="236"/>
        <end position="288"/>
    </location>
</feature>
<reference evidence="2" key="1">
    <citation type="submission" date="2023-06" db="EMBL/GenBank/DDBJ databases">
        <authorList>
            <person name="Delattre M."/>
        </authorList>
    </citation>
    <scope>NUCLEOTIDE SEQUENCE</scope>
    <source>
        <strain evidence="2">AF72</strain>
    </source>
</reference>
<dbReference type="EMBL" id="CATQJA010002690">
    <property type="protein sequence ID" value="CAJ0584257.1"/>
    <property type="molecule type" value="Genomic_DNA"/>
</dbReference>
<name>A0AA36DB70_9BILA</name>
<feature type="non-terminal residue" evidence="2">
    <location>
        <position position="489"/>
    </location>
</feature>
<dbReference type="SUPFAM" id="SSF56112">
    <property type="entry name" value="Protein kinase-like (PK-like)"/>
    <property type="match status" value="1"/>
</dbReference>
<dbReference type="Gene3D" id="1.10.510.10">
    <property type="entry name" value="Transferase(Phosphotransferase) domain 1"/>
    <property type="match status" value="1"/>
</dbReference>
<proteinExistence type="predicted"/>
<evidence type="ECO:0000256" key="1">
    <source>
        <dbReference type="SAM" id="MobiDB-lite"/>
    </source>
</evidence>
<dbReference type="InterPro" id="IPR011009">
    <property type="entry name" value="Kinase-like_dom_sf"/>
</dbReference>
<evidence type="ECO:0008006" key="4">
    <source>
        <dbReference type="Google" id="ProtNLM"/>
    </source>
</evidence>
<sequence length="489" mass="54008">MQLSCAHAITYLRSFRIRCESLNMEIMSMGSCDFLTWTTRLKRADSACDIWSLAVVLWELTTREQCFRHIPKEKFFEFHRRNEWVVPPLNGQHFIVDFIRACSEEASFRRGAADLSKIINQHAEKNPPLFKRRFDVANVESSELLKPSGLEHLKPGSCAIYEYFRRLGPCMQNLAEESDADVDAFGGSVHTGLSDELSKSQSSNGTLEADIERRKEIQTAQSSSNSTLSSMHALPVAEDNHRGPGPGTLEEHQEGSTILQPNPSFSYGDPESAESTLVNSSECSDDESEVNTLISTFEIEDAEGFTNEQTTRIDQHPTSMTTAQNSVSPGDALLLDVTWQRLAATLPATHSQTEARISAARCESAPSTSRIEARPSRSELGCLKVNHEVAIVVPPTILRSEAEPGTAASSNGNRDGPRPPPRFSMAVATPLQPRVDDEHRENMARPLAAISGQEVSSGVYGTVPSRGLLAIPGRFKIWGARRHRTMDRS</sequence>
<feature type="compositionally biased region" description="Polar residues" evidence="1">
    <location>
        <begin position="255"/>
        <end position="265"/>
    </location>
</feature>
<accession>A0AA36DB70</accession>
<feature type="compositionally biased region" description="Polar residues" evidence="1">
    <location>
        <begin position="273"/>
        <end position="282"/>
    </location>
</feature>
<organism evidence="2 3">
    <name type="scientific">Mesorhabditis spiculigera</name>
    <dbReference type="NCBI Taxonomy" id="96644"/>
    <lineage>
        <taxon>Eukaryota</taxon>
        <taxon>Metazoa</taxon>
        <taxon>Ecdysozoa</taxon>
        <taxon>Nematoda</taxon>
        <taxon>Chromadorea</taxon>
        <taxon>Rhabditida</taxon>
        <taxon>Rhabditina</taxon>
        <taxon>Rhabditomorpha</taxon>
        <taxon>Rhabditoidea</taxon>
        <taxon>Rhabditidae</taxon>
        <taxon>Mesorhabditinae</taxon>
        <taxon>Mesorhabditis</taxon>
    </lineage>
</organism>